<dbReference type="GO" id="GO:0006508">
    <property type="term" value="P:proteolysis"/>
    <property type="evidence" value="ECO:0007669"/>
    <property type="project" value="InterPro"/>
</dbReference>
<dbReference type="Gene3D" id="2.10.25.10">
    <property type="entry name" value="Laminin"/>
    <property type="match status" value="1"/>
</dbReference>
<dbReference type="PROSITE" id="PS00022">
    <property type="entry name" value="EGF_1"/>
    <property type="match status" value="1"/>
</dbReference>
<dbReference type="AlphaFoldDB" id="A0A0N5BAR4"/>
<keyword evidence="1" id="KW-0245">EGF-like domain</keyword>
<organism evidence="4 5">
    <name type="scientific">Strongyloides papillosus</name>
    <name type="common">Intestinal threadworm</name>
    <dbReference type="NCBI Taxonomy" id="174720"/>
    <lineage>
        <taxon>Eukaryota</taxon>
        <taxon>Metazoa</taxon>
        <taxon>Ecdysozoa</taxon>
        <taxon>Nematoda</taxon>
        <taxon>Chromadorea</taxon>
        <taxon>Rhabditida</taxon>
        <taxon>Tylenchina</taxon>
        <taxon>Panagrolaimomorpha</taxon>
        <taxon>Strongyloidoidea</taxon>
        <taxon>Strongyloididae</taxon>
        <taxon>Strongyloides</taxon>
    </lineage>
</organism>
<proteinExistence type="predicted"/>
<dbReference type="SUPFAM" id="SSF57196">
    <property type="entry name" value="EGF/Laminin"/>
    <property type="match status" value="1"/>
</dbReference>
<dbReference type="InterPro" id="IPR024079">
    <property type="entry name" value="MetalloPept_cat_dom_sf"/>
</dbReference>
<feature type="region of interest" description="Disordered" evidence="2">
    <location>
        <begin position="1"/>
        <end position="69"/>
    </location>
</feature>
<reference evidence="5" key="1">
    <citation type="submission" date="2017-02" db="UniProtKB">
        <authorList>
            <consortium name="WormBaseParasite"/>
        </authorList>
    </citation>
    <scope>IDENTIFICATION</scope>
</reference>
<evidence type="ECO:0000256" key="2">
    <source>
        <dbReference type="SAM" id="MobiDB-lite"/>
    </source>
</evidence>
<dbReference type="Proteomes" id="UP000046392">
    <property type="component" value="Unplaced"/>
</dbReference>
<comment type="caution">
    <text evidence="1">Lacks conserved residue(s) required for the propagation of feature annotation.</text>
</comment>
<dbReference type="Pfam" id="PF01400">
    <property type="entry name" value="Astacin"/>
    <property type="match status" value="1"/>
</dbReference>
<sequence length="418" mass="48525">MCFAKFESKKKNKPKRPIKSKKPHISITIIKKPGNRKPGKKPGCHKPPKKPHRKTTRKPAQKPEPPYKPPYYIEDNYIRYYLDTNLKTELSDNIEYIFKRIVSSKTCLIMTKQTSMFEKKDIDIGYCSFNNVELSTNRGKPTKVCLRNDVTINELFFYIGYALGLVPEITRKDSSLNVKVSKQYISKSYYDKYYKVKDYNSRIIANSSFDFYSMMLSSPYFGSKKKGKKTYKFTSHLSYYYEKSINLTKKFNFNDIKRIWYLYCLSEEYLESNPCRNGGFFRNDIFKCVCPSPFTGRYCEEMEEIRSSCGDVLKFNANSSKVFYTIENVDGYCYYSIKSKNGKKVQFIINKLIFTECNGGSGANGVTVKYREDKGAEGLFVPGNYANIIFPPLSSEVYLIYYGDGSNRLDFSIQEVGK</sequence>
<feature type="domain" description="EGF-like" evidence="3">
    <location>
        <begin position="260"/>
        <end position="300"/>
    </location>
</feature>
<evidence type="ECO:0000256" key="1">
    <source>
        <dbReference type="PROSITE-ProRule" id="PRU00076"/>
    </source>
</evidence>
<dbReference type="WBParaSite" id="SPAL_0000312900.1">
    <property type="protein sequence ID" value="SPAL_0000312900.1"/>
    <property type="gene ID" value="SPAL_0000312900"/>
</dbReference>
<dbReference type="PROSITE" id="PS01186">
    <property type="entry name" value="EGF_2"/>
    <property type="match status" value="1"/>
</dbReference>
<evidence type="ECO:0000259" key="3">
    <source>
        <dbReference type="PROSITE" id="PS50026"/>
    </source>
</evidence>
<name>A0A0N5BAR4_STREA</name>
<dbReference type="InterPro" id="IPR000742">
    <property type="entry name" value="EGF"/>
</dbReference>
<keyword evidence="1" id="KW-1015">Disulfide bond</keyword>
<evidence type="ECO:0000313" key="4">
    <source>
        <dbReference type="Proteomes" id="UP000046392"/>
    </source>
</evidence>
<dbReference type="CDD" id="cd00054">
    <property type="entry name" value="EGF_CA"/>
    <property type="match status" value="1"/>
</dbReference>
<feature type="compositionally biased region" description="Basic residues" evidence="2">
    <location>
        <begin position="8"/>
        <end position="24"/>
    </location>
</feature>
<protein>
    <submittedName>
        <fullName evidence="5">EGF-like domain-containing protein</fullName>
    </submittedName>
</protein>
<dbReference type="InterPro" id="IPR001506">
    <property type="entry name" value="Peptidase_M12A"/>
</dbReference>
<evidence type="ECO:0000313" key="5">
    <source>
        <dbReference type="WBParaSite" id="SPAL_0000312900.1"/>
    </source>
</evidence>
<dbReference type="PROSITE" id="PS50026">
    <property type="entry name" value="EGF_3"/>
    <property type="match status" value="1"/>
</dbReference>
<accession>A0A0N5BAR4</accession>
<dbReference type="Gene3D" id="3.40.390.10">
    <property type="entry name" value="Collagenase (Catalytic Domain)"/>
    <property type="match status" value="1"/>
</dbReference>
<feature type="disulfide bond" evidence="1">
    <location>
        <begin position="290"/>
        <end position="299"/>
    </location>
</feature>
<dbReference type="GO" id="GO:0004222">
    <property type="term" value="F:metalloendopeptidase activity"/>
    <property type="evidence" value="ECO:0007669"/>
    <property type="project" value="InterPro"/>
</dbReference>
<feature type="compositionally biased region" description="Basic residues" evidence="2">
    <location>
        <begin position="33"/>
        <end position="60"/>
    </location>
</feature>
<keyword evidence="4" id="KW-1185">Reference proteome</keyword>